<dbReference type="Ensembl" id="ENSPNAT00000036563.2">
    <property type="protein sequence ID" value="ENSPNAP00000031146.1"/>
    <property type="gene ID" value="ENSPNAG00000018320.2"/>
</dbReference>
<dbReference type="OMA" id="RLYWWLL"/>
<dbReference type="RefSeq" id="XP_017570044.1">
    <property type="nucleotide sequence ID" value="XM_017714555.2"/>
</dbReference>
<sequence>MTPTVLLLLSIFTVRGSGCKDLDKGTVRNLQNNISNENNTGFPQVFPKDYVVPRHYSPSTQCHDQSPTQCCVFNEAALLSHSWMQLVQQLERIHLKHRFITELIQQLNDISKDAWSFQETPDPSVFPSVNSSPGALLTLTSSLLSKWLELNCPTGENACIFHSHFPAEEEEEEEEEKKEEGSLEGGTGKEEEWNVPGERTVEDLSYMKGERGKRWITVVPTNGYYGLAPSPGLLLCMLSFLRIITDVVVREL</sequence>
<dbReference type="AlphaFoldDB" id="A0A3B4E764"/>
<feature type="region of interest" description="Disordered" evidence="1">
    <location>
        <begin position="166"/>
        <end position="197"/>
    </location>
</feature>
<feature type="compositionally biased region" description="Acidic residues" evidence="1">
    <location>
        <begin position="168"/>
        <end position="177"/>
    </location>
</feature>
<reference evidence="3" key="3">
    <citation type="submission" date="2025-09" db="UniProtKB">
        <authorList>
            <consortium name="Ensembl"/>
        </authorList>
    </citation>
    <scope>IDENTIFICATION</scope>
</reference>
<protein>
    <submittedName>
        <fullName evidence="3">Uncharacterized protein</fullName>
    </submittedName>
</protein>
<keyword evidence="2" id="KW-0732">Signal</keyword>
<evidence type="ECO:0000313" key="3">
    <source>
        <dbReference type="Ensembl" id="ENSPNAP00000031146.1"/>
    </source>
</evidence>
<name>A0A3B4E764_PYGNA</name>
<dbReference type="GeneID" id="108437461"/>
<organism evidence="3 4">
    <name type="scientific">Pygocentrus nattereri</name>
    <name type="common">Red-bellied piranha</name>
    <dbReference type="NCBI Taxonomy" id="42514"/>
    <lineage>
        <taxon>Eukaryota</taxon>
        <taxon>Metazoa</taxon>
        <taxon>Chordata</taxon>
        <taxon>Craniata</taxon>
        <taxon>Vertebrata</taxon>
        <taxon>Euteleostomi</taxon>
        <taxon>Actinopterygii</taxon>
        <taxon>Neopterygii</taxon>
        <taxon>Teleostei</taxon>
        <taxon>Ostariophysi</taxon>
        <taxon>Characiformes</taxon>
        <taxon>Characoidei</taxon>
        <taxon>Pygocentrus</taxon>
    </lineage>
</organism>
<dbReference type="GeneTree" id="ENSGT01030000235056"/>
<dbReference type="Proteomes" id="UP001501920">
    <property type="component" value="Chromosome 3"/>
</dbReference>
<feature type="chain" id="PRO_5017217570" evidence="2">
    <location>
        <begin position="19"/>
        <end position="252"/>
    </location>
</feature>
<dbReference type="OrthoDB" id="8783239at2759"/>
<feature type="signal peptide" evidence="2">
    <location>
        <begin position="1"/>
        <end position="18"/>
    </location>
</feature>
<dbReference type="STRING" id="42514.ENSPNAP00000031146"/>
<evidence type="ECO:0000256" key="2">
    <source>
        <dbReference type="SAM" id="SignalP"/>
    </source>
</evidence>
<keyword evidence="4" id="KW-1185">Reference proteome</keyword>
<reference evidence="3" key="2">
    <citation type="submission" date="2025-08" db="UniProtKB">
        <authorList>
            <consortium name="Ensembl"/>
        </authorList>
    </citation>
    <scope>IDENTIFICATION</scope>
</reference>
<accession>A0A3B4E764</accession>
<evidence type="ECO:0000256" key="1">
    <source>
        <dbReference type="SAM" id="MobiDB-lite"/>
    </source>
</evidence>
<reference evidence="3 4" key="1">
    <citation type="submission" date="2020-10" db="EMBL/GenBank/DDBJ databases">
        <title>Pygocentrus nattereri (red-bellied piranha) genome, fPygNat1, primary haplotype.</title>
        <authorList>
            <person name="Myers G."/>
            <person name="Meyer A."/>
            <person name="Karagic N."/>
            <person name="Pippel M."/>
            <person name="Winkler S."/>
            <person name="Tracey A."/>
            <person name="Wood J."/>
            <person name="Formenti G."/>
            <person name="Howe K."/>
            <person name="Fedrigo O."/>
            <person name="Jarvis E.D."/>
        </authorList>
    </citation>
    <scope>NUCLEOTIDE SEQUENCE [LARGE SCALE GENOMIC DNA]</scope>
</reference>
<evidence type="ECO:0000313" key="4">
    <source>
        <dbReference type="Proteomes" id="UP001501920"/>
    </source>
</evidence>
<proteinExistence type="predicted"/>